<dbReference type="EMBL" id="LR877158">
    <property type="protein sequence ID" value="CAD2219536.1"/>
    <property type="molecule type" value="Genomic_DNA"/>
</dbReference>
<name>A0A7G2CIE5_9TRYP</name>
<dbReference type="Proteomes" id="UP000515908">
    <property type="component" value="Chromosome 14"/>
</dbReference>
<proteinExistence type="predicted"/>
<feature type="region of interest" description="Disordered" evidence="1">
    <location>
        <begin position="33"/>
        <end position="68"/>
    </location>
</feature>
<evidence type="ECO:0000313" key="2">
    <source>
        <dbReference type="EMBL" id="CAD2219536.1"/>
    </source>
</evidence>
<feature type="compositionally biased region" description="Polar residues" evidence="1">
    <location>
        <begin position="44"/>
        <end position="59"/>
    </location>
</feature>
<dbReference type="AlphaFoldDB" id="A0A7G2CIE5"/>
<protein>
    <submittedName>
        <fullName evidence="2">Uncharacterized protein</fullName>
    </submittedName>
</protein>
<sequence>MKRFPPVPPTGRCVLSVLQGSSLPADKRVKYTELSGSQREDTRQQGSSTPVTLRGNSYYESRFGGHGGETRVLTKKRAAAASSASPATAPRPTVSLDRFYSGDIMIRRVDSLTPHALRGEGVVDVAGVATSFVQRGSSSLLSIDDVKQSMHLHDGSEIPEVGKGQVKQGKLTVLAVYPPRQYSNRTDVTRAEVQRVLLPVQDLQTLFYNRSKFTFRSNDEALELAQVIADRFYTLTRRQKIMLMPLVEKEEVFALQVRVLG</sequence>
<dbReference type="VEuPathDB" id="TriTrypDB:ADEAN_000704400"/>
<keyword evidence="3" id="KW-1185">Reference proteome</keyword>
<evidence type="ECO:0000313" key="3">
    <source>
        <dbReference type="Proteomes" id="UP000515908"/>
    </source>
</evidence>
<evidence type="ECO:0000256" key="1">
    <source>
        <dbReference type="SAM" id="MobiDB-lite"/>
    </source>
</evidence>
<accession>A0A7G2CIE5</accession>
<organism evidence="2 3">
    <name type="scientific">Angomonas deanei</name>
    <dbReference type="NCBI Taxonomy" id="59799"/>
    <lineage>
        <taxon>Eukaryota</taxon>
        <taxon>Discoba</taxon>
        <taxon>Euglenozoa</taxon>
        <taxon>Kinetoplastea</taxon>
        <taxon>Metakinetoplastina</taxon>
        <taxon>Trypanosomatida</taxon>
        <taxon>Trypanosomatidae</taxon>
        <taxon>Strigomonadinae</taxon>
        <taxon>Angomonas</taxon>
    </lineage>
</organism>
<reference evidence="2 3" key="1">
    <citation type="submission" date="2020-08" db="EMBL/GenBank/DDBJ databases">
        <authorList>
            <person name="Newling K."/>
            <person name="Davey J."/>
            <person name="Forrester S."/>
        </authorList>
    </citation>
    <scope>NUCLEOTIDE SEQUENCE [LARGE SCALE GENOMIC DNA]</scope>
    <source>
        <strain evidence="3">Crithidia deanei Carvalho (ATCC PRA-265)</strain>
    </source>
</reference>
<gene>
    <name evidence="2" type="ORF">ADEAN_000704400</name>
</gene>